<accession>A0ACB7UY86</accession>
<proteinExistence type="predicted"/>
<keyword evidence="2" id="KW-1185">Reference proteome</keyword>
<dbReference type="Proteomes" id="UP000827976">
    <property type="component" value="Chromosome 13"/>
</dbReference>
<sequence length="202" mass="22372">MDSMLPSLTSSTQRGSLILHSTLSSSSPFLLPLLLVSLLLMILQRHLEGNTCLASSSHWQHQQPTPSTSLWWSSPFTRSSSAEHFQQFLTCRYTALVSTVGAIIGLFASGEWRELKKDMEGFNQGRLSYVMTLVWTSICWQVTNVGLVGLIFEVSSLFSNVISSLAVLIAPVFAVILFHDTINGIKVMSLLCPLLQYSIVFD</sequence>
<name>A0ACB7UY86_DIOAL</name>
<dbReference type="EMBL" id="CM037023">
    <property type="protein sequence ID" value="KAH7665789.1"/>
    <property type="molecule type" value="Genomic_DNA"/>
</dbReference>
<organism evidence="1 2">
    <name type="scientific">Dioscorea alata</name>
    <name type="common">Purple yam</name>
    <dbReference type="NCBI Taxonomy" id="55571"/>
    <lineage>
        <taxon>Eukaryota</taxon>
        <taxon>Viridiplantae</taxon>
        <taxon>Streptophyta</taxon>
        <taxon>Embryophyta</taxon>
        <taxon>Tracheophyta</taxon>
        <taxon>Spermatophyta</taxon>
        <taxon>Magnoliopsida</taxon>
        <taxon>Liliopsida</taxon>
        <taxon>Dioscoreales</taxon>
        <taxon>Dioscoreaceae</taxon>
        <taxon>Dioscorea</taxon>
    </lineage>
</organism>
<evidence type="ECO:0000313" key="2">
    <source>
        <dbReference type="Proteomes" id="UP000827976"/>
    </source>
</evidence>
<evidence type="ECO:0000313" key="1">
    <source>
        <dbReference type="EMBL" id="KAH7665789.1"/>
    </source>
</evidence>
<reference evidence="2" key="1">
    <citation type="journal article" date="2022" name="Nat. Commun.">
        <title>Chromosome evolution and the genetic basis of agronomically important traits in greater yam.</title>
        <authorList>
            <person name="Bredeson J.V."/>
            <person name="Lyons J.B."/>
            <person name="Oniyinde I.O."/>
            <person name="Okereke N.R."/>
            <person name="Kolade O."/>
            <person name="Nnabue I."/>
            <person name="Nwadili C.O."/>
            <person name="Hribova E."/>
            <person name="Parker M."/>
            <person name="Nwogha J."/>
            <person name="Shu S."/>
            <person name="Carlson J."/>
            <person name="Kariba R."/>
            <person name="Muthemba S."/>
            <person name="Knop K."/>
            <person name="Barton G.J."/>
            <person name="Sherwood A.V."/>
            <person name="Lopez-Montes A."/>
            <person name="Asiedu R."/>
            <person name="Jamnadass R."/>
            <person name="Muchugi A."/>
            <person name="Goodstein D."/>
            <person name="Egesi C.N."/>
            <person name="Featherston J."/>
            <person name="Asfaw A."/>
            <person name="Simpson G.G."/>
            <person name="Dolezel J."/>
            <person name="Hendre P.S."/>
            <person name="Van Deynze A."/>
            <person name="Kumar P.L."/>
            <person name="Obidiegwu J.E."/>
            <person name="Bhattacharjee R."/>
            <person name="Rokhsar D.S."/>
        </authorList>
    </citation>
    <scope>NUCLEOTIDE SEQUENCE [LARGE SCALE GENOMIC DNA]</scope>
    <source>
        <strain evidence="2">cv. TDa95/00328</strain>
    </source>
</reference>
<protein>
    <submittedName>
        <fullName evidence="1">Purine permease plant protein</fullName>
    </submittedName>
</protein>
<gene>
    <name evidence="1" type="ORF">IHE45_13G056500</name>
</gene>
<comment type="caution">
    <text evidence="1">The sequence shown here is derived from an EMBL/GenBank/DDBJ whole genome shotgun (WGS) entry which is preliminary data.</text>
</comment>